<reference evidence="2 3" key="1">
    <citation type="submission" date="2016-06" db="EMBL/GenBank/DDBJ databases">
        <authorList>
            <person name="Kjaerup R.B."/>
            <person name="Dalgaard T.S."/>
            <person name="Juul-Madsen H.R."/>
        </authorList>
    </citation>
    <scope>NUCLEOTIDE SEQUENCE [LARGE SCALE GENOMIC DNA]</scope>
    <source>
        <strain evidence="2 3">DSM 45577</strain>
    </source>
</reference>
<dbReference type="AlphaFoldDB" id="A0A1C6VIS5"/>
<keyword evidence="1" id="KW-0732">Signal</keyword>
<dbReference type="EMBL" id="FMIA01000002">
    <property type="protein sequence ID" value="SCL65800.1"/>
    <property type="molecule type" value="Genomic_DNA"/>
</dbReference>
<evidence type="ECO:0000313" key="3">
    <source>
        <dbReference type="Proteomes" id="UP000198937"/>
    </source>
</evidence>
<proteinExistence type="predicted"/>
<evidence type="ECO:0008006" key="4">
    <source>
        <dbReference type="Google" id="ProtNLM"/>
    </source>
</evidence>
<dbReference type="Proteomes" id="UP000198937">
    <property type="component" value="Unassembled WGS sequence"/>
</dbReference>
<sequence>MRCVRRWCFVRVRVCRLRVSARSIAVPSIAVTSRPNAYDSGPNVGVDRAASVNTCSVTAAGSLARAFDTAAAVGTPSTRVRGVREITRAATTTGMNTG</sequence>
<organism evidence="2 3">
    <name type="scientific">Micromonospora yangpuensis</name>
    <dbReference type="NCBI Taxonomy" id="683228"/>
    <lineage>
        <taxon>Bacteria</taxon>
        <taxon>Bacillati</taxon>
        <taxon>Actinomycetota</taxon>
        <taxon>Actinomycetes</taxon>
        <taxon>Micromonosporales</taxon>
        <taxon>Micromonosporaceae</taxon>
        <taxon>Micromonospora</taxon>
    </lineage>
</organism>
<keyword evidence="3" id="KW-1185">Reference proteome</keyword>
<evidence type="ECO:0000313" key="2">
    <source>
        <dbReference type="EMBL" id="SCL65800.1"/>
    </source>
</evidence>
<gene>
    <name evidence="2" type="ORF">GA0070617_5869</name>
</gene>
<feature type="chain" id="PRO_5039671062" description="Secreted protein" evidence="1">
    <location>
        <begin position="26"/>
        <end position="98"/>
    </location>
</feature>
<name>A0A1C6VIS5_9ACTN</name>
<accession>A0A1C6VIS5</accession>
<feature type="signal peptide" evidence="1">
    <location>
        <begin position="1"/>
        <end position="25"/>
    </location>
</feature>
<evidence type="ECO:0000256" key="1">
    <source>
        <dbReference type="SAM" id="SignalP"/>
    </source>
</evidence>
<protein>
    <recommendedName>
        <fullName evidence="4">Secreted protein</fullName>
    </recommendedName>
</protein>